<comment type="caution">
    <text evidence="10">The sequence shown here is derived from an EMBL/GenBank/DDBJ whole genome shotgun (WGS) entry which is preliminary data.</text>
</comment>
<keyword evidence="4 7" id="KW-0378">Hydrolase</keyword>
<dbReference type="Proteomes" id="UP001262410">
    <property type="component" value="Unassembled WGS sequence"/>
</dbReference>
<keyword evidence="6" id="KW-0106">Calcium</keyword>
<dbReference type="Gene3D" id="3.40.50.200">
    <property type="entry name" value="Peptidase S8/S53 domain"/>
    <property type="match status" value="1"/>
</dbReference>
<dbReference type="Gene3D" id="2.60.120.260">
    <property type="entry name" value="Galactose-binding domain-like"/>
    <property type="match status" value="1"/>
</dbReference>
<dbReference type="PROSITE" id="PS00138">
    <property type="entry name" value="SUBTILASE_SER"/>
    <property type="match status" value="1"/>
</dbReference>
<evidence type="ECO:0000259" key="9">
    <source>
        <dbReference type="PROSITE" id="PS51829"/>
    </source>
</evidence>
<dbReference type="InterPro" id="IPR011049">
    <property type="entry name" value="Serralysin-like_metalloprot_C"/>
</dbReference>
<dbReference type="PRINTS" id="PR00723">
    <property type="entry name" value="SUBTILISIN"/>
</dbReference>
<dbReference type="Pfam" id="PF01483">
    <property type="entry name" value="P_proprotein"/>
    <property type="match status" value="1"/>
</dbReference>
<dbReference type="InterPro" id="IPR015500">
    <property type="entry name" value="Peptidase_S8_subtilisin-rel"/>
</dbReference>
<dbReference type="InterPro" id="IPR000209">
    <property type="entry name" value="Peptidase_S8/S53_dom"/>
</dbReference>
<dbReference type="RefSeq" id="WP_309792578.1">
    <property type="nucleotide sequence ID" value="NZ_JAVDPW010000002.1"/>
</dbReference>
<evidence type="ECO:0000313" key="10">
    <source>
        <dbReference type="EMBL" id="MDR6288572.1"/>
    </source>
</evidence>
<dbReference type="SUPFAM" id="SSF51120">
    <property type="entry name" value="beta-Roll"/>
    <property type="match status" value="2"/>
</dbReference>
<keyword evidence="11" id="KW-1185">Reference proteome</keyword>
<evidence type="ECO:0000256" key="3">
    <source>
        <dbReference type="ARBA" id="ARBA00022729"/>
    </source>
</evidence>
<dbReference type="CDD" id="cd04059">
    <property type="entry name" value="Peptidases_S8_Protein_convertases_Kexins_Furin-like"/>
    <property type="match status" value="1"/>
</dbReference>
<evidence type="ECO:0000256" key="4">
    <source>
        <dbReference type="ARBA" id="ARBA00022801"/>
    </source>
</evidence>
<dbReference type="EMBL" id="JAVDPW010000002">
    <property type="protein sequence ID" value="MDR6288572.1"/>
    <property type="molecule type" value="Genomic_DNA"/>
</dbReference>
<dbReference type="InterPro" id="IPR036852">
    <property type="entry name" value="Peptidase_S8/S53_dom_sf"/>
</dbReference>
<evidence type="ECO:0000256" key="5">
    <source>
        <dbReference type="ARBA" id="ARBA00022825"/>
    </source>
</evidence>
<dbReference type="Pfam" id="PF00082">
    <property type="entry name" value="Peptidase_S8"/>
    <property type="match status" value="1"/>
</dbReference>
<keyword evidence="3" id="KW-0732">Signal</keyword>
<dbReference type="SUPFAM" id="SSF52743">
    <property type="entry name" value="Subtilisin-like"/>
    <property type="match status" value="1"/>
</dbReference>
<evidence type="ECO:0000256" key="6">
    <source>
        <dbReference type="ARBA" id="ARBA00022837"/>
    </source>
</evidence>
<reference evidence="10 11" key="1">
    <citation type="submission" date="2023-07" db="EMBL/GenBank/DDBJ databases">
        <title>Sorghum-associated microbial communities from plants grown in Nebraska, USA.</title>
        <authorList>
            <person name="Schachtman D."/>
        </authorList>
    </citation>
    <scope>NUCLEOTIDE SEQUENCE [LARGE SCALE GENOMIC DNA]</scope>
    <source>
        <strain evidence="10 11">584</strain>
    </source>
</reference>
<proteinExistence type="inferred from homology"/>
<dbReference type="PROSITE" id="PS51829">
    <property type="entry name" value="P_HOMO_B"/>
    <property type="match status" value="1"/>
</dbReference>
<name>A0ABU1JIX9_9PROT</name>
<feature type="region of interest" description="Disordered" evidence="8">
    <location>
        <begin position="664"/>
        <end position="694"/>
    </location>
</feature>
<dbReference type="InterPro" id="IPR022398">
    <property type="entry name" value="Peptidase_S8_His-AS"/>
</dbReference>
<dbReference type="SUPFAM" id="SSF49785">
    <property type="entry name" value="Galactose-binding domain-like"/>
    <property type="match status" value="1"/>
</dbReference>
<dbReference type="Pfam" id="PF00353">
    <property type="entry name" value="HemolysinCabind"/>
    <property type="match status" value="3"/>
</dbReference>
<feature type="active site" description="Charge relay system" evidence="7">
    <location>
        <position position="79"/>
    </location>
</feature>
<dbReference type="InterPro" id="IPR034182">
    <property type="entry name" value="Kexin/furin"/>
</dbReference>
<dbReference type="PANTHER" id="PTHR42884">
    <property type="entry name" value="PROPROTEIN CONVERTASE SUBTILISIN/KEXIN-RELATED"/>
    <property type="match status" value="1"/>
</dbReference>
<dbReference type="InterPro" id="IPR023828">
    <property type="entry name" value="Peptidase_S8_Ser-AS"/>
</dbReference>
<dbReference type="PANTHER" id="PTHR42884:SF14">
    <property type="entry name" value="NEUROENDOCRINE CONVERTASE 1"/>
    <property type="match status" value="1"/>
</dbReference>
<evidence type="ECO:0000256" key="1">
    <source>
        <dbReference type="ARBA" id="ARBA00005325"/>
    </source>
</evidence>
<evidence type="ECO:0000256" key="7">
    <source>
        <dbReference type="PROSITE-ProRule" id="PRU01240"/>
    </source>
</evidence>
<protein>
    <submittedName>
        <fullName evidence="10">Subtilisin-like proprotein convertase family protein</fullName>
    </submittedName>
</protein>
<evidence type="ECO:0000313" key="11">
    <source>
        <dbReference type="Proteomes" id="UP001262410"/>
    </source>
</evidence>
<dbReference type="InterPro" id="IPR018511">
    <property type="entry name" value="Hemolysin-typ_Ca-bd_CS"/>
</dbReference>
<dbReference type="PROSITE" id="PS51892">
    <property type="entry name" value="SUBTILASE"/>
    <property type="match status" value="1"/>
</dbReference>
<feature type="domain" description="P/Homo B" evidence="9">
    <location>
        <begin position="352"/>
        <end position="487"/>
    </location>
</feature>
<gene>
    <name evidence="10" type="ORF">E9232_001079</name>
</gene>
<accession>A0ABU1JIX9</accession>
<evidence type="ECO:0000256" key="8">
    <source>
        <dbReference type="SAM" id="MobiDB-lite"/>
    </source>
</evidence>
<dbReference type="InterPro" id="IPR002884">
    <property type="entry name" value="P_dom"/>
</dbReference>
<keyword evidence="2 7" id="KW-0645">Protease</keyword>
<dbReference type="InterPro" id="IPR001343">
    <property type="entry name" value="Hemolysn_Ca-bd"/>
</dbReference>
<feature type="active site" description="Charge relay system" evidence="7">
    <location>
        <position position="268"/>
    </location>
</feature>
<evidence type="ECO:0000256" key="2">
    <source>
        <dbReference type="ARBA" id="ARBA00022670"/>
    </source>
</evidence>
<dbReference type="Gene3D" id="2.150.10.10">
    <property type="entry name" value="Serralysin-like metalloprotease, C-terminal"/>
    <property type="match status" value="3"/>
</dbReference>
<dbReference type="InterPro" id="IPR008979">
    <property type="entry name" value="Galactose-bd-like_sf"/>
</dbReference>
<comment type="similarity">
    <text evidence="1">Belongs to the peptidase S8 family. Furin subfamily.</text>
</comment>
<keyword evidence="5 7" id="KW-0720">Serine protease</keyword>
<dbReference type="PROSITE" id="PS00330">
    <property type="entry name" value="HEMOLYSIN_CALCIUM"/>
    <property type="match status" value="1"/>
</dbReference>
<feature type="active site" description="Charge relay system" evidence="7">
    <location>
        <position position="41"/>
    </location>
</feature>
<dbReference type="PRINTS" id="PR00313">
    <property type="entry name" value="CABNDNGRPT"/>
</dbReference>
<organism evidence="10 11">
    <name type="scientific">Inquilinus ginsengisoli</name>
    <dbReference type="NCBI Taxonomy" id="363840"/>
    <lineage>
        <taxon>Bacteria</taxon>
        <taxon>Pseudomonadati</taxon>
        <taxon>Pseudomonadota</taxon>
        <taxon>Alphaproteobacteria</taxon>
        <taxon>Rhodospirillales</taxon>
        <taxon>Rhodospirillaceae</taxon>
        <taxon>Inquilinus</taxon>
    </lineage>
</organism>
<sequence>MAAPTDPLYAQQWHLTGPWGINLGNIWDEFTGDGVVVAVHDQGIDFSHPDLNDNIDTAHSFNAYTGGAGGAPQTSDDNHGTSVAGIIAAERNGVGVVGIAYDATLLSYYDPLFFDTLRTAVVAARNHAAADADVLSNSWGYGNAFYDDPNSAFLDNFADAGFAAAGTATLNAAANGRDGLGTVIVQSAGNTRDYGDDTNLHSFSANRWTIAVGATNQDGTLSSYSTPGASILVGAPGSPISGTIVTTDRVGSAGYAAGDYTTSFNGTSAAAPMISGVAALMLQANPHLGWRDVQEILAYSARTAPAAAGDQTNGATNWNGGGLTVNHDIGFGLVDAHAAVRLAESWTGTAHTSANEVHVSASASPSLAIPDGNATGVTTTLAIGTGIEIDHVEVTLNLSHTWIGDLQIVLTSPDGTHSTLLNRPGLSNQTGATDGSNQDDIAFTFGTIQDWGESGQGTWSLTIRDLTAGDTGTLNSWSLHLYGDAASPNDTYVYTDEFATIGTAAGRQTLADSGGTDTINGAALTGIALFDLYHSFATVAGRQVTFTAGTVIEHAIGGDANDKILGTNGDNHLSGGRGADILMGRGGADVLDGGAGIDVAYYNESSVGVTVDLGRGTGSGGNAQGDVLIAIEAVVGSLGNDSLIGTTGANALWGQAGNDLLSAGAGNDVVSGEDGNDQVRGDPGSDQLSGGNGNDSVLYSNSTVGVSVNLATNTASGGDAQGDRLSGFENAVGSAFADTLTGDGQTNIFYGGQGNDALTGGGGRDHLQGDAGADRFVYLATADSTVGAGADKILDFSHAQGDRIDVAAIDANAAVAGDQAFAFIGAALFSAAGQLHFVVAGVQTLVEADVNGDGQADLQIALVGAIALVAADFVL</sequence>
<dbReference type="PROSITE" id="PS00137">
    <property type="entry name" value="SUBTILASE_HIS"/>
    <property type="match status" value="1"/>
</dbReference>